<reference evidence="1" key="1">
    <citation type="submission" date="2022-11" db="EMBL/GenBank/DDBJ databases">
        <title>Genomic repertoires linked with pathogenic potency of arthritogenic Prevotella copri isolated from the gut of rheumatoid arthritis patients.</title>
        <authorList>
            <person name="Nii T."/>
            <person name="Maeda Y."/>
            <person name="Motooka D."/>
            <person name="Naito M."/>
            <person name="Matsumoto Y."/>
            <person name="Ogawa T."/>
            <person name="Oguro-Igashira E."/>
            <person name="Kishikawa T."/>
            <person name="Yamashita M."/>
            <person name="Koizumi S."/>
            <person name="Kurakawa T."/>
            <person name="Okumura R."/>
            <person name="Kayama H."/>
            <person name="Murakami M."/>
            <person name="Sakaguchi T."/>
            <person name="Das B."/>
            <person name="Nakamura S."/>
            <person name="Okada Y."/>
            <person name="Kumanogoh A."/>
            <person name="Takeda K."/>
        </authorList>
    </citation>
    <scope>NUCLEOTIDE SEQUENCE</scope>
    <source>
        <strain evidence="1">H105_2-2</strain>
    </source>
</reference>
<dbReference type="Proteomes" id="UP001208620">
    <property type="component" value="Unassembled WGS sequence"/>
</dbReference>
<name>A0AAW5UI45_9BACT</name>
<comment type="caution">
    <text evidence="1">The sequence shown here is derived from an EMBL/GenBank/DDBJ whole genome shotgun (WGS) entry which is preliminary data.</text>
</comment>
<dbReference type="RefSeq" id="WP_264948311.1">
    <property type="nucleotide sequence ID" value="NZ_JAPDVB010000001.1"/>
</dbReference>
<evidence type="ECO:0000313" key="1">
    <source>
        <dbReference type="EMBL" id="MCW4136675.1"/>
    </source>
</evidence>
<protein>
    <submittedName>
        <fullName evidence="1">Uncharacterized protein</fullName>
    </submittedName>
</protein>
<proteinExistence type="predicted"/>
<gene>
    <name evidence="1" type="ORF">ONT01_02550</name>
</gene>
<dbReference type="AlphaFoldDB" id="A0AAW5UI45"/>
<evidence type="ECO:0000313" key="2">
    <source>
        <dbReference type="Proteomes" id="UP001208620"/>
    </source>
</evidence>
<accession>A0AAW5UI45</accession>
<organism evidence="1 2">
    <name type="scientific">Segatella copri</name>
    <dbReference type="NCBI Taxonomy" id="165179"/>
    <lineage>
        <taxon>Bacteria</taxon>
        <taxon>Pseudomonadati</taxon>
        <taxon>Bacteroidota</taxon>
        <taxon>Bacteroidia</taxon>
        <taxon>Bacteroidales</taxon>
        <taxon>Prevotellaceae</taxon>
        <taxon>Segatella</taxon>
    </lineage>
</organism>
<sequence length="393" mass="45657">MYNLRQKFFYLLSSCGITCPVFKIEEDSLCSLNLQRKDVEFIDNNTNNLYLINIKGEKGYFRECRLRKKFPDYIAESINLFYDKVGGHYNTVCMSICKKENLKRLFQMGTDYNPNSNLRISLKQNNPKIIGLDFGKYDTELKHLVNFLWSEVLSYRLNTKRNKYQVYNMLRSICEGKICKLLTKHNIIIDSKIVKCVIDDQVMIGTYQKQAKGINAGKVRSIISQKGFPFLCCQLSILNFLDALCYEKDHRPDNYNIEYVGEYPVIHVFDNDSSLAFFPSFSVKFSCFQNTSSLVDNDGFINRAHLDKEFGEAFLKLGVGKLYKETCKYLTISQSVALCVRFLKLKKAINKTILMRPDFLLKASDWTPSMIEDELRGSFGETYITLLKKWTDN</sequence>
<dbReference type="EMBL" id="JAPDVD010000001">
    <property type="protein sequence ID" value="MCW4136675.1"/>
    <property type="molecule type" value="Genomic_DNA"/>
</dbReference>